<reference evidence="1 2" key="1">
    <citation type="submission" date="2019-02" db="EMBL/GenBank/DDBJ databases">
        <title>Opniocepnalus argus genome.</title>
        <authorList>
            <person name="Zhou C."/>
            <person name="Xiao S."/>
        </authorList>
    </citation>
    <scope>NUCLEOTIDE SEQUENCE [LARGE SCALE GENOMIC DNA]</scope>
    <source>
        <strain evidence="1">OARG1902GOOAL</strain>
        <tissue evidence="1">Muscle</tissue>
    </source>
</reference>
<dbReference type="EMBL" id="CM015726">
    <property type="protein sequence ID" value="KAF3699828.1"/>
    <property type="molecule type" value="Genomic_DNA"/>
</dbReference>
<protein>
    <submittedName>
        <fullName evidence="1">Uncharacterized protein</fullName>
    </submittedName>
</protein>
<accession>A0A6G1QC33</accession>
<evidence type="ECO:0000313" key="1">
    <source>
        <dbReference type="EMBL" id="KAF3699828.1"/>
    </source>
</evidence>
<organism evidence="1 2">
    <name type="scientific">Channa argus</name>
    <name type="common">Northern snakehead</name>
    <name type="synonym">Ophicephalus argus</name>
    <dbReference type="NCBI Taxonomy" id="215402"/>
    <lineage>
        <taxon>Eukaryota</taxon>
        <taxon>Metazoa</taxon>
        <taxon>Chordata</taxon>
        <taxon>Craniata</taxon>
        <taxon>Vertebrata</taxon>
        <taxon>Euteleostomi</taxon>
        <taxon>Actinopterygii</taxon>
        <taxon>Neopterygii</taxon>
        <taxon>Teleostei</taxon>
        <taxon>Neoteleostei</taxon>
        <taxon>Acanthomorphata</taxon>
        <taxon>Anabantaria</taxon>
        <taxon>Anabantiformes</taxon>
        <taxon>Channoidei</taxon>
        <taxon>Channidae</taxon>
        <taxon>Channa</taxon>
    </lineage>
</organism>
<evidence type="ECO:0000313" key="2">
    <source>
        <dbReference type="Proteomes" id="UP000503349"/>
    </source>
</evidence>
<name>A0A6G1QC33_CHAAH</name>
<dbReference type="AlphaFoldDB" id="A0A6G1QC33"/>
<sequence length="65" mass="7459">MKIVGIPFLAMSQCYHRKQRMCLTSETNNLARQNRGLTTSQWATVVVWMEIKCNVIKKVKSASTK</sequence>
<dbReference type="Proteomes" id="UP000503349">
    <property type="component" value="Chromosome 15"/>
</dbReference>
<gene>
    <name evidence="1" type="ORF">EXN66_Car015515</name>
</gene>
<reference evidence="2" key="2">
    <citation type="submission" date="2019-02" db="EMBL/GenBank/DDBJ databases">
        <title>Opniocepnalus argus Var Kimnra genome.</title>
        <authorList>
            <person name="Zhou C."/>
            <person name="Xiao S."/>
        </authorList>
    </citation>
    <scope>NUCLEOTIDE SEQUENCE [LARGE SCALE GENOMIC DNA]</scope>
</reference>
<proteinExistence type="predicted"/>
<keyword evidence="2" id="KW-1185">Reference proteome</keyword>